<evidence type="ECO:0000256" key="2">
    <source>
        <dbReference type="SAM" id="SignalP"/>
    </source>
</evidence>
<dbReference type="InterPro" id="IPR011990">
    <property type="entry name" value="TPR-like_helical_dom_sf"/>
</dbReference>
<keyword evidence="1" id="KW-0802">TPR repeat</keyword>
<dbReference type="InterPro" id="IPR019734">
    <property type="entry name" value="TPR_rpt"/>
</dbReference>
<feature type="repeat" description="TPR" evidence="1">
    <location>
        <begin position="161"/>
        <end position="194"/>
    </location>
</feature>
<sequence length="220" mass="22588">MRKYLMLAAAAAAFLACGAAAASDNPALDAKVGGLARTWDHLNYQVPQSARAAQADALAQEADAVARQFPGRAEPLVWKAIALSTEAGAKGGMGALGLVKSAKATLEQAEKLNPNALGDGSVYTSLGSLYYQVPGFPIGFGDKAKAGAYLHKALAVNPNGLDPNYFLGDMLLRQGDYAGAEKALQKALAAPPRPGREVADQGRKAEALALLAKAKAKAGG</sequence>
<feature type="chain" id="PRO_5016268992" evidence="2">
    <location>
        <begin position="23"/>
        <end position="220"/>
    </location>
</feature>
<evidence type="ECO:0000256" key="1">
    <source>
        <dbReference type="PROSITE-ProRule" id="PRU00339"/>
    </source>
</evidence>
<protein>
    <submittedName>
        <fullName evidence="3">Uncharacterized protein</fullName>
    </submittedName>
</protein>
<dbReference type="Gene3D" id="1.25.40.10">
    <property type="entry name" value="Tetratricopeptide repeat domain"/>
    <property type="match status" value="1"/>
</dbReference>
<evidence type="ECO:0000313" key="3">
    <source>
        <dbReference type="EMBL" id="RAK54799.1"/>
    </source>
</evidence>
<accession>A0A328AJM4</accession>
<feature type="signal peptide" evidence="2">
    <location>
        <begin position="1"/>
        <end position="22"/>
    </location>
</feature>
<keyword evidence="2" id="KW-0732">Signal</keyword>
<keyword evidence="4" id="KW-1185">Reference proteome</keyword>
<dbReference type="Pfam" id="PF14559">
    <property type="entry name" value="TPR_19"/>
    <property type="match status" value="1"/>
</dbReference>
<dbReference type="Proteomes" id="UP000249254">
    <property type="component" value="Unassembled WGS sequence"/>
</dbReference>
<dbReference type="PROSITE" id="PS51257">
    <property type="entry name" value="PROKAR_LIPOPROTEIN"/>
    <property type="match status" value="1"/>
</dbReference>
<gene>
    <name evidence="3" type="ORF">DJ017_09805</name>
</gene>
<evidence type="ECO:0000313" key="4">
    <source>
        <dbReference type="Proteomes" id="UP000249254"/>
    </source>
</evidence>
<name>A0A328AJM4_9CAUL</name>
<dbReference type="SUPFAM" id="SSF48452">
    <property type="entry name" value="TPR-like"/>
    <property type="match status" value="1"/>
</dbReference>
<comment type="caution">
    <text evidence="3">The sequence shown here is derived from an EMBL/GenBank/DDBJ whole genome shotgun (WGS) entry which is preliminary data.</text>
</comment>
<proteinExistence type="predicted"/>
<dbReference type="OrthoDB" id="9812424at2"/>
<dbReference type="RefSeq" id="WP_111528549.1">
    <property type="nucleotide sequence ID" value="NZ_JBHRSG010000004.1"/>
</dbReference>
<reference evidence="4" key="1">
    <citation type="submission" date="2018-05" db="EMBL/GenBank/DDBJ databases">
        <authorList>
            <person name="Li X."/>
        </authorList>
    </citation>
    <scope>NUCLEOTIDE SEQUENCE [LARGE SCALE GENOMIC DNA]</scope>
    <source>
        <strain evidence="4">LX32</strain>
    </source>
</reference>
<dbReference type="PROSITE" id="PS50005">
    <property type="entry name" value="TPR"/>
    <property type="match status" value="1"/>
</dbReference>
<dbReference type="EMBL" id="QFYQ01000001">
    <property type="protein sequence ID" value="RAK54799.1"/>
    <property type="molecule type" value="Genomic_DNA"/>
</dbReference>
<dbReference type="AlphaFoldDB" id="A0A328AJM4"/>
<organism evidence="3 4">
    <name type="scientific">Phenylobacterium soli</name>
    <dbReference type="NCBI Taxonomy" id="2170551"/>
    <lineage>
        <taxon>Bacteria</taxon>
        <taxon>Pseudomonadati</taxon>
        <taxon>Pseudomonadota</taxon>
        <taxon>Alphaproteobacteria</taxon>
        <taxon>Caulobacterales</taxon>
        <taxon>Caulobacteraceae</taxon>
        <taxon>Phenylobacterium</taxon>
    </lineage>
</organism>